<evidence type="ECO:0000256" key="1">
    <source>
        <dbReference type="SAM" id="MobiDB-lite"/>
    </source>
</evidence>
<dbReference type="Proteomes" id="UP001500221">
    <property type="component" value="Unassembled WGS sequence"/>
</dbReference>
<organism evidence="3 4">
    <name type="scientific">Nocardioides marinquilinus</name>
    <dbReference type="NCBI Taxonomy" id="1210400"/>
    <lineage>
        <taxon>Bacteria</taxon>
        <taxon>Bacillati</taxon>
        <taxon>Actinomycetota</taxon>
        <taxon>Actinomycetes</taxon>
        <taxon>Propionibacteriales</taxon>
        <taxon>Nocardioidaceae</taxon>
        <taxon>Nocardioides</taxon>
    </lineage>
</organism>
<sequence length="209" mass="23286">MTIDAPLPFGGADDDAAAPTLDDTFATARRVDLDAHSWVEHVPGWLTGADAVFDELWRSARWEQRRRTMYGRRVLEPRLTAEYRDLTQAPPVLALVARSLTVHYGVTYDRLWLNLYRHHRDSTGWHGDGASTRRRESIVPGLSLGAGRRFLLRPVDGGPSTTIHPAAGDLVVMGGRCQRDWRHSVPKQSTPSGPRISVNVAATSQFRPD</sequence>
<feature type="region of interest" description="Disordered" evidence="1">
    <location>
        <begin position="182"/>
        <end position="209"/>
    </location>
</feature>
<dbReference type="InterPro" id="IPR005123">
    <property type="entry name" value="Oxoglu/Fe-dep_dioxygenase_dom"/>
</dbReference>
<dbReference type="SUPFAM" id="SSF51197">
    <property type="entry name" value="Clavaminate synthase-like"/>
    <property type="match status" value="1"/>
</dbReference>
<dbReference type="GO" id="GO:0051213">
    <property type="term" value="F:dioxygenase activity"/>
    <property type="evidence" value="ECO:0007669"/>
    <property type="project" value="UniProtKB-KW"/>
</dbReference>
<dbReference type="InterPro" id="IPR032854">
    <property type="entry name" value="ALKBH3"/>
</dbReference>
<dbReference type="PANTHER" id="PTHR31212:SF4">
    <property type="entry name" value="ALPHA-KETOGLUTARATE-DEPENDENT DIOXYGENASE ALKB HOMOLOG 3"/>
    <property type="match status" value="1"/>
</dbReference>
<accession>A0ABP9PQS3</accession>
<comment type="caution">
    <text evidence="3">The sequence shown here is derived from an EMBL/GenBank/DDBJ whole genome shotgun (WGS) entry which is preliminary data.</text>
</comment>
<keyword evidence="4" id="KW-1185">Reference proteome</keyword>
<dbReference type="Pfam" id="PF13532">
    <property type="entry name" value="2OG-FeII_Oxy_2"/>
    <property type="match status" value="1"/>
</dbReference>
<keyword evidence="3" id="KW-0560">Oxidoreductase</keyword>
<proteinExistence type="predicted"/>
<dbReference type="InterPro" id="IPR037151">
    <property type="entry name" value="AlkB-like_sf"/>
</dbReference>
<dbReference type="PROSITE" id="PS51471">
    <property type="entry name" value="FE2OG_OXY"/>
    <property type="match status" value="1"/>
</dbReference>
<feature type="compositionally biased region" description="Polar residues" evidence="1">
    <location>
        <begin position="200"/>
        <end position="209"/>
    </location>
</feature>
<protein>
    <submittedName>
        <fullName evidence="3">Alpha-ketoglutarate-dependent dioxygenase AlkB</fullName>
    </submittedName>
</protein>
<gene>
    <name evidence="3" type="ORF">GCM10023340_26390</name>
</gene>
<name>A0ABP9PQS3_9ACTN</name>
<reference evidence="4" key="1">
    <citation type="journal article" date="2019" name="Int. J. Syst. Evol. Microbiol.">
        <title>The Global Catalogue of Microorganisms (GCM) 10K type strain sequencing project: providing services to taxonomists for standard genome sequencing and annotation.</title>
        <authorList>
            <consortium name="The Broad Institute Genomics Platform"/>
            <consortium name="The Broad Institute Genome Sequencing Center for Infectious Disease"/>
            <person name="Wu L."/>
            <person name="Ma J."/>
        </authorList>
    </citation>
    <scope>NUCLEOTIDE SEQUENCE [LARGE SCALE GENOMIC DNA]</scope>
    <source>
        <strain evidence="4">JCM 18459</strain>
    </source>
</reference>
<evidence type="ECO:0000313" key="3">
    <source>
        <dbReference type="EMBL" id="GAA5150075.1"/>
    </source>
</evidence>
<evidence type="ECO:0000313" key="4">
    <source>
        <dbReference type="Proteomes" id="UP001500221"/>
    </source>
</evidence>
<feature type="domain" description="Fe2OG dioxygenase" evidence="2">
    <location>
        <begin position="107"/>
        <end position="208"/>
    </location>
</feature>
<evidence type="ECO:0000259" key="2">
    <source>
        <dbReference type="PROSITE" id="PS51471"/>
    </source>
</evidence>
<keyword evidence="3" id="KW-0223">Dioxygenase</keyword>
<dbReference type="RefSeq" id="WP_345459075.1">
    <property type="nucleotide sequence ID" value="NZ_BAABKG010000003.1"/>
</dbReference>
<dbReference type="PANTHER" id="PTHR31212">
    <property type="entry name" value="ALPHA-KETOGLUTARATE-DEPENDENT DIOXYGENASE ALKB HOMOLOG 3"/>
    <property type="match status" value="1"/>
</dbReference>
<dbReference type="EMBL" id="BAABKG010000003">
    <property type="protein sequence ID" value="GAA5150075.1"/>
    <property type="molecule type" value="Genomic_DNA"/>
</dbReference>
<dbReference type="InterPro" id="IPR027450">
    <property type="entry name" value="AlkB-like"/>
</dbReference>
<dbReference type="Gene3D" id="2.60.120.590">
    <property type="entry name" value="Alpha-ketoglutarate-dependent dioxygenase AlkB-like"/>
    <property type="match status" value="1"/>
</dbReference>